<organism evidence="1 2">
    <name type="scientific">Candidatus Mediterraneibacter caccavium</name>
    <dbReference type="NCBI Taxonomy" id="2838661"/>
    <lineage>
        <taxon>Bacteria</taxon>
        <taxon>Bacillati</taxon>
        <taxon>Bacillota</taxon>
        <taxon>Clostridia</taxon>
        <taxon>Lachnospirales</taxon>
        <taxon>Lachnospiraceae</taxon>
        <taxon>Mediterraneibacter</taxon>
    </lineage>
</organism>
<sequence length="101" mass="11692">MNENESLTVTLTLENDEELECAVLTIFESDGREYIALLPLDENGDSDDGQVYLYRFIDNGEDEEPGLENILEDEEFERVSEAFNDWMEEQDFGDIDLDDIE</sequence>
<dbReference type="Pfam" id="PF06949">
    <property type="entry name" value="DUF1292"/>
    <property type="match status" value="1"/>
</dbReference>
<name>A0A9D1VWR6_9FIRM</name>
<protein>
    <submittedName>
        <fullName evidence="1">DUF1292 domain-containing protein</fullName>
    </submittedName>
</protein>
<reference evidence="1" key="2">
    <citation type="submission" date="2021-04" db="EMBL/GenBank/DDBJ databases">
        <authorList>
            <person name="Gilroy R."/>
        </authorList>
    </citation>
    <scope>NUCLEOTIDE SEQUENCE</scope>
    <source>
        <strain evidence="1">ChiSjej5B23-15282</strain>
    </source>
</reference>
<dbReference type="Proteomes" id="UP000824243">
    <property type="component" value="Unassembled WGS sequence"/>
</dbReference>
<dbReference type="InterPro" id="IPR009711">
    <property type="entry name" value="UPF0473"/>
</dbReference>
<dbReference type="AlphaFoldDB" id="A0A9D1VWR6"/>
<dbReference type="EMBL" id="DXFA01000094">
    <property type="protein sequence ID" value="HIX48395.1"/>
    <property type="molecule type" value="Genomic_DNA"/>
</dbReference>
<evidence type="ECO:0000313" key="1">
    <source>
        <dbReference type="EMBL" id="HIX48395.1"/>
    </source>
</evidence>
<proteinExistence type="predicted"/>
<accession>A0A9D1VWR6</accession>
<evidence type="ECO:0000313" key="2">
    <source>
        <dbReference type="Proteomes" id="UP000824243"/>
    </source>
</evidence>
<gene>
    <name evidence="1" type="ORF">H9981_05205</name>
</gene>
<reference evidence="1" key="1">
    <citation type="journal article" date="2021" name="PeerJ">
        <title>Extensive microbial diversity within the chicken gut microbiome revealed by metagenomics and culture.</title>
        <authorList>
            <person name="Gilroy R."/>
            <person name="Ravi A."/>
            <person name="Getino M."/>
            <person name="Pursley I."/>
            <person name="Horton D.L."/>
            <person name="Alikhan N.F."/>
            <person name="Baker D."/>
            <person name="Gharbi K."/>
            <person name="Hall N."/>
            <person name="Watson M."/>
            <person name="Adriaenssens E.M."/>
            <person name="Foster-Nyarko E."/>
            <person name="Jarju S."/>
            <person name="Secka A."/>
            <person name="Antonio M."/>
            <person name="Oren A."/>
            <person name="Chaudhuri R.R."/>
            <person name="La Ragione R."/>
            <person name="Hildebrand F."/>
            <person name="Pallen M.J."/>
        </authorList>
    </citation>
    <scope>NUCLEOTIDE SEQUENCE</scope>
    <source>
        <strain evidence="1">ChiSjej5B23-15282</strain>
    </source>
</reference>
<comment type="caution">
    <text evidence="1">The sequence shown here is derived from an EMBL/GenBank/DDBJ whole genome shotgun (WGS) entry which is preliminary data.</text>
</comment>